<sequence>MSSFLGRSAALAVVACLALGAAGSWAPPARAGEAIFGYVYTTDLLPKGKSELEQWATDRKSQAYGSFNAYNFSTEYEYGVTDNFQIGTYLNYTYEQANGNSVRGKTEGIDLSYKHDPNKPFSGAHVDGVSMEFLYRVLSPYKDGIGLAFYAEPEYGPRERGLELRAIVQKNLMDDRLVLAANVWVEAEKERGSNLIDPYDTDPEPPTRTMDKATYAEIDLGGSYRFASNWSAGLEIRNHNEFGGWTLLHRNQDHTAFFAGPNVHYAARRWYATLSVLRQIHAITYSEEQDHQRHDGLLYGDEHTRWDGIRLKIGYSFD</sequence>
<feature type="signal peptide" evidence="1">
    <location>
        <begin position="1"/>
        <end position="26"/>
    </location>
</feature>
<proteinExistence type="predicted"/>
<dbReference type="PATRIC" id="fig|345309.4.peg.539"/>
<dbReference type="Pfam" id="PF20367">
    <property type="entry name" value="DUF6662"/>
    <property type="match status" value="1"/>
</dbReference>
<keyword evidence="3" id="KW-1185">Reference proteome</keyword>
<reference evidence="2 3" key="1">
    <citation type="submission" date="2015-03" db="EMBL/GenBank/DDBJ databases">
        <title>Draft genome sequence of Luteibacter yeojuensis strain SU11.</title>
        <authorList>
            <person name="Sulaiman J."/>
            <person name="Priya K."/>
            <person name="Chan K.-G."/>
        </authorList>
    </citation>
    <scope>NUCLEOTIDE SEQUENCE [LARGE SCALE GENOMIC DNA]</scope>
    <source>
        <strain evidence="2 3">SU11</strain>
    </source>
</reference>
<dbReference type="OrthoDB" id="3078733at2"/>
<gene>
    <name evidence="2" type="ORF">VI08_06685</name>
</gene>
<comment type="caution">
    <text evidence="2">The sequence shown here is derived from an EMBL/GenBank/DDBJ whole genome shotgun (WGS) entry which is preliminary data.</text>
</comment>
<dbReference type="Proteomes" id="UP000033651">
    <property type="component" value="Unassembled WGS sequence"/>
</dbReference>
<protein>
    <submittedName>
        <fullName evidence="2">Uncharacterized protein</fullName>
    </submittedName>
</protein>
<feature type="chain" id="PRO_5002463196" evidence="1">
    <location>
        <begin position="27"/>
        <end position="318"/>
    </location>
</feature>
<keyword evidence="1" id="KW-0732">Signal</keyword>
<evidence type="ECO:0000313" key="2">
    <source>
        <dbReference type="EMBL" id="KJV35687.1"/>
    </source>
</evidence>
<name>A0A0F3KXL6_9GAMM</name>
<evidence type="ECO:0000256" key="1">
    <source>
        <dbReference type="SAM" id="SignalP"/>
    </source>
</evidence>
<accession>A0A0F3KXL6</accession>
<dbReference type="RefSeq" id="WP_045828784.1">
    <property type="nucleotide sequence ID" value="NZ_JZRB01000014.1"/>
</dbReference>
<dbReference type="EMBL" id="JZRB01000014">
    <property type="protein sequence ID" value="KJV35687.1"/>
    <property type="molecule type" value="Genomic_DNA"/>
</dbReference>
<dbReference type="AlphaFoldDB" id="A0A0F3KXL6"/>
<evidence type="ECO:0000313" key="3">
    <source>
        <dbReference type="Proteomes" id="UP000033651"/>
    </source>
</evidence>
<organism evidence="2 3">
    <name type="scientific">Luteibacter yeojuensis</name>
    <dbReference type="NCBI Taxonomy" id="345309"/>
    <lineage>
        <taxon>Bacteria</taxon>
        <taxon>Pseudomonadati</taxon>
        <taxon>Pseudomonadota</taxon>
        <taxon>Gammaproteobacteria</taxon>
        <taxon>Lysobacterales</taxon>
        <taxon>Rhodanobacteraceae</taxon>
        <taxon>Luteibacter</taxon>
    </lineage>
</organism>
<dbReference type="InterPro" id="IPR046603">
    <property type="entry name" value="DUF6662"/>
</dbReference>